<dbReference type="PANTHER" id="PTHR43776">
    <property type="entry name" value="TRANSPORT ATP-BINDING PROTEIN"/>
    <property type="match status" value="1"/>
</dbReference>
<dbReference type="Gene3D" id="3.40.50.300">
    <property type="entry name" value="P-loop containing nucleotide triphosphate hydrolases"/>
    <property type="match status" value="1"/>
</dbReference>
<keyword evidence="2" id="KW-0547">Nucleotide-binding</keyword>
<evidence type="ECO:0000259" key="4">
    <source>
        <dbReference type="Pfam" id="PF00005"/>
    </source>
</evidence>
<proteinExistence type="predicted"/>
<name>A0A8J8CC83_9ARCH</name>
<sequence length="144" mass="16243">MESSHIFEAKNVSKYFEIQKSFSESLMRRETKRVHAVDGVNLSVRKGEVMGLIGESGSGKTTLGWLAARLLSPTSGNIFFEGRDITSLHGEELRKWRSNVQIVFQDPITSLDPRMKVWQIIGEPLRAAGVRNKEEIIEKVKSVL</sequence>
<dbReference type="Proteomes" id="UP000750197">
    <property type="component" value="Unassembled WGS sequence"/>
</dbReference>
<keyword evidence="3 5" id="KW-0067">ATP-binding</keyword>
<dbReference type="AlphaFoldDB" id="A0A8J8CC83"/>
<dbReference type="GO" id="GO:0005524">
    <property type="term" value="F:ATP binding"/>
    <property type="evidence" value="ECO:0007669"/>
    <property type="project" value="UniProtKB-KW"/>
</dbReference>
<keyword evidence="1" id="KW-0813">Transport</keyword>
<evidence type="ECO:0000313" key="5">
    <source>
        <dbReference type="EMBL" id="MBX8643120.1"/>
    </source>
</evidence>
<gene>
    <name evidence="5" type="ORF">KIY12_00080</name>
</gene>
<feature type="domain" description="ABC transporter" evidence="4">
    <location>
        <begin position="38"/>
        <end position="132"/>
    </location>
</feature>
<reference evidence="5" key="1">
    <citation type="submission" date="2021-05" db="EMBL/GenBank/DDBJ databases">
        <title>Genomic insights into ecological role and evolution of a novel Thermoplasmata order Candidatus Sysuiplasmatales.</title>
        <authorList>
            <person name="Yuan Y."/>
        </authorList>
    </citation>
    <scope>NUCLEOTIDE SEQUENCE</scope>
    <source>
        <strain evidence="5">TUT19-bin139</strain>
    </source>
</reference>
<dbReference type="EMBL" id="JAHEAC010000001">
    <property type="protein sequence ID" value="MBX8643120.1"/>
    <property type="molecule type" value="Genomic_DNA"/>
</dbReference>
<evidence type="ECO:0000256" key="3">
    <source>
        <dbReference type="ARBA" id="ARBA00022840"/>
    </source>
</evidence>
<protein>
    <submittedName>
        <fullName evidence="5">ATP-binding cassette domain-containing protein</fullName>
    </submittedName>
</protein>
<dbReference type="PANTHER" id="PTHR43776:SF8">
    <property type="entry name" value="ABC TRANSPORTER, ATP-BINDING PROTEIN"/>
    <property type="match status" value="1"/>
</dbReference>
<evidence type="ECO:0000256" key="2">
    <source>
        <dbReference type="ARBA" id="ARBA00022741"/>
    </source>
</evidence>
<dbReference type="InterPro" id="IPR050319">
    <property type="entry name" value="ABC_transp_ATP-bind"/>
</dbReference>
<dbReference type="GO" id="GO:0016887">
    <property type="term" value="F:ATP hydrolysis activity"/>
    <property type="evidence" value="ECO:0007669"/>
    <property type="project" value="InterPro"/>
</dbReference>
<comment type="caution">
    <text evidence="5">The sequence shown here is derived from an EMBL/GenBank/DDBJ whole genome shotgun (WGS) entry which is preliminary data.</text>
</comment>
<dbReference type="SUPFAM" id="SSF52540">
    <property type="entry name" value="P-loop containing nucleoside triphosphate hydrolases"/>
    <property type="match status" value="1"/>
</dbReference>
<accession>A0A8J8CC83</accession>
<dbReference type="Pfam" id="PF00005">
    <property type="entry name" value="ABC_tran"/>
    <property type="match status" value="1"/>
</dbReference>
<dbReference type="InterPro" id="IPR027417">
    <property type="entry name" value="P-loop_NTPase"/>
</dbReference>
<dbReference type="InterPro" id="IPR003439">
    <property type="entry name" value="ABC_transporter-like_ATP-bd"/>
</dbReference>
<evidence type="ECO:0000313" key="6">
    <source>
        <dbReference type="Proteomes" id="UP000750197"/>
    </source>
</evidence>
<feature type="non-terminal residue" evidence="5">
    <location>
        <position position="144"/>
    </location>
</feature>
<organism evidence="5 6">
    <name type="scientific">Candidatus Sysuiplasma superficiale</name>
    <dbReference type="NCBI Taxonomy" id="2823368"/>
    <lineage>
        <taxon>Archaea</taxon>
        <taxon>Methanobacteriati</taxon>
        <taxon>Thermoplasmatota</taxon>
        <taxon>Thermoplasmata</taxon>
        <taxon>Candidatus Sysuiplasmatales</taxon>
        <taxon>Candidatus Sysuiplasmataceae</taxon>
        <taxon>Candidatus Sysuiplasma</taxon>
    </lineage>
</organism>
<evidence type="ECO:0000256" key="1">
    <source>
        <dbReference type="ARBA" id="ARBA00022448"/>
    </source>
</evidence>